<protein>
    <recommendedName>
        <fullName evidence="4">ATP-binding protein</fullName>
    </recommendedName>
</protein>
<dbReference type="Proteomes" id="UP000696310">
    <property type="component" value="Unassembled WGS sequence"/>
</dbReference>
<evidence type="ECO:0000313" key="2">
    <source>
        <dbReference type="EMBL" id="MBW5893639.1"/>
    </source>
</evidence>
<feature type="region of interest" description="Disordered" evidence="1">
    <location>
        <begin position="621"/>
        <end position="646"/>
    </location>
</feature>
<evidence type="ECO:0000256" key="1">
    <source>
        <dbReference type="SAM" id="MobiDB-lite"/>
    </source>
</evidence>
<evidence type="ECO:0000313" key="3">
    <source>
        <dbReference type="Proteomes" id="UP000696310"/>
    </source>
</evidence>
<accession>A0AAW4P2D2</accession>
<dbReference type="AlphaFoldDB" id="A0AAW4P2D2"/>
<name>A0AAW4P2D2_9GAMM</name>
<dbReference type="EMBL" id="JAESHX010000076">
    <property type="protein sequence ID" value="MBW5893639.1"/>
    <property type="molecule type" value="Genomic_DNA"/>
</dbReference>
<proteinExistence type="predicted"/>
<reference evidence="2" key="2">
    <citation type="submission" date="2021-01" db="EMBL/GenBank/DDBJ databases">
        <authorList>
            <person name="Vargas Peralta D."/>
        </authorList>
    </citation>
    <scope>NUCLEOTIDE SEQUENCE</scope>
    <source>
        <strain evidence="2">A3</strain>
    </source>
</reference>
<organism evidence="2 3">
    <name type="scientific">Pectobacterium polaris</name>
    <dbReference type="NCBI Taxonomy" id="2042057"/>
    <lineage>
        <taxon>Bacteria</taxon>
        <taxon>Pseudomonadati</taxon>
        <taxon>Pseudomonadota</taxon>
        <taxon>Gammaproteobacteria</taxon>
        <taxon>Enterobacterales</taxon>
        <taxon>Pectobacteriaceae</taxon>
        <taxon>Pectobacterium</taxon>
    </lineage>
</organism>
<evidence type="ECO:0008006" key="4">
    <source>
        <dbReference type="Google" id="ProtNLM"/>
    </source>
</evidence>
<dbReference type="RefSeq" id="WP_219680542.1">
    <property type="nucleotide sequence ID" value="NZ_JAESHX010000076.1"/>
</dbReference>
<sequence>MNTIYIPLDSGESAVLKDPDTLLPRNIYEQLARFIAKAVDDVPKLHETFNETRSHKAISIDGERGTGKTSVLVNLSDYLESNHTDFAGNIHILDPIDPTLLEDGESLFLHIIVAAVLQDKKIKEAQSKDLDKSRLFTQKLENLAHGLESVDLQQSQRGMDKIRSLYGSKHLANCVEEFLKSALDLIGKKLLILPIDDVDTSLNRAFENLEILRRYLTSPYVLPIVSGDRRLYDEVCWRDFHGRLNKDSSYERKKSYDIAKELAIEYQRKILPLPRRLSMPAVSDYWQQDGIDVTLNKDGIPLRNFMAWLKIFITGPVNGLEGSDLPLPIPSIRALTQFINHCGDLIIELPQELKHKDTPLAVRRWWQMPDVPRTVLEAFALKHRELSKEAKREYADAYKIFNEKYIAWNLQNSVLGMESKDNGKFFDDMNWINRLLSYFQFEPKAGAVYLTLEAQLNWAEWRNGKNRNNSIFDTALFQPLLQERPEYAIFNAGESLADWESQLSKSLPEGWLSVIKGKMTILPYPIAETGINSGLRWKYWEDVESNGANDELKDKAIFLISTLTQRNFYTNARQSIVLNIGRIFEIIIASLISDLDLSDLQRIIQRSPFYSASALAPTKKLQINEPEGEGSGGTADDLEKEEPYDQEDKLENSLKLLYEDIKIWREENNVERLKISPWMVYKVFNKVYSQVASNLIDQNGMQNISTAINIVGRIFYSTWSAFGSFEKGELFGLPDVVATTNINSLKNFYQHANFRANLGPFTPEQNLQQGPASRSALNRKVFGEMSRTASYVLSSHPLKRWIDVVLLADFKQPKKNHDVTKKITSQRKLSRARRFIIEKLDIDEAENLTKIIIKKRLTALYNSQKEAESFINLVIQQFSHSDHAVRILLDAYSELYSSGDK</sequence>
<comment type="caution">
    <text evidence="2">The sequence shown here is derived from an EMBL/GenBank/DDBJ whole genome shotgun (WGS) entry which is preliminary data.</text>
</comment>
<reference evidence="2" key="1">
    <citation type="journal article" date="2021" name="bioRxiv">
        <title>Identification of Pectobacterium species isolated from the soft rot of tetecho (Neobuxbaumia tetetzo), a columnar cactus, and associated metagenomics.</title>
        <authorList>
            <person name="Vargas-Peralta D."/>
            <person name="Narvaez-Barragan D.A."/>
            <person name="de Sandozequi A."/>
            <person name="Romero-Gutierrez M.F."/>
            <person name="Segovia L."/>
            <person name="Martinez-Anaya C."/>
            <person name="Alcaraz L.D."/>
            <person name="de la Torre Almaraz R."/>
        </authorList>
    </citation>
    <scope>NUCLEOTIDE SEQUENCE</scope>
    <source>
        <strain evidence="2">A3</strain>
    </source>
</reference>
<gene>
    <name evidence="2" type="ORF">IM880_15590</name>
</gene>
<dbReference type="NCBIfam" id="NF041743">
    <property type="entry name" value="RdrA"/>
    <property type="match status" value="1"/>
</dbReference>